<dbReference type="InterPro" id="IPR000182">
    <property type="entry name" value="GNAT_dom"/>
</dbReference>
<evidence type="ECO:0000256" key="2">
    <source>
        <dbReference type="ARBA" id="ARBA00023315"/>
    </source>
</evidence>
<dbReference type="PROSITE" id="PS51186">
    <property type="entry name" value="GNAT"/>
    <property type="match status" value="1"/>
</dbReference>
<dbReference type="GO" id="GO:0016747">
    <property type="term" value="F:acyltransferase activity, transferring groups other than amino-acyl groups"/>
    <property type="evidence" value="ECO:0007669"/>
    <property type="project" value="InterPro"/>
</dbReference>
<organism evidence="4 5">
    <name type="scientific">Prauserella flavalba</name>
    <dbReference type="NCBI Taxonomy" id="1477506"/>
    <lineage>
        <taxon>Bacteria</taxon>
        <taxon>Bacillati</taxon>
        <taxon>Actinomycetota</taxon>
        <taxon>Actinomycetes</taxon>
        <taxon>Pseudonocardiales</taxon>
        <taxon>Pseudonocardiaceae</taxon>
        <taxon>Prauserella</taxon>
    </lineage>
</organism>
<dbReference type="SUPFAM" id="SSF55729">
    <property type="entry name" value="Acyl-CoA N-acyltransferases (Nat)"/>
    <property type="match status" value="1"/>
</dbReference>
<dbReference type="InterPro" id="IPR016181">
    <property type="entry name" value="Acyl_CoA_acyltransferase"/>
</dbReference>
<dbReference type="Proteomes" id="UP000247892">
    <property type="component" value="Unassembled WGS sequence"/>
</dbReference>
<name>A0A318LGZ5_9PSEU</name>
<keyword evidence="5" id="KW-1185">Reference proteome</keyword>
<evidence type="ECO:0000313" key="4">
    <source>
        <dbReference type="EMBL" id="PXY28561.1"/>
    </source>
</evidence>
<evidence type="ECO:0000256" key="1">
    <source>
        <dbReference type="ARBA" id="ARBA00022679"/>
    </source>
</evidence>
<dbReference type="PANTHER" id="PTHR43877:SF1">
    <property type="entry name" value="ACETYLTRANSFERASE"/>
    <property type="match status" value="1"/>
</dbReference>
<dbReference type="Pfam" id="PF00583">
    <property type="entry name" value="Acetyltransf_1"/>
    <property type="match status" value="1"/>
</dbReference>
<accession>A0A318LGZ5</accession>
<dbReference type="OrthoDB" id="149709at2"/>
<dbReference type="AlphaFoldDB" id="A0A318LGZ5"/>
<reference evidence="4 5" key="1">
    <citation type="submission" date="2016-07" db="EMBL/GenBank/DDBJ databases">
        <title>Draft genome sequence of Prauserella sp. YIM 121212, isolated from alkaline soil.</title>
        <authorList>
            <person name="Ruckert C."/>
            <person name="Albersmeier A."/>
            <person name="Jiang C.-L."/>
            <person name="Jiang Y."/>
            <person name="Kalinowski J."/>
            <person name="Schneider O."/>
            <person name="Winkler A."/>
            <person name="Zotchev S.B."/>
        </authorList>
    </citation>
    <scope>NUCLEOTIDE SEQUENCE [LARGE SCALE GENOMIC DNA]</scope>
    <source>
        <strain evidence="4 5">YIM 121212</strain>
    </source>
</reference>
<keyword evidence="1 4" id="KW-0808">Transferase</keyword>
<protein>
    <submittedName>
        <fullName evidence="4">GCN5 family acetyltransferase</fullName>
    </submittedName>
</protein>
<comment type="caution">
    <text evidence="4">The sequence shown here is derived from an EMBL/GenBank/DDBJ whole genome shotgun (WGS) entry which is preliminary data.</text>
</comment>
<gene>
    <name evidence="4" type="ORF">BA062_22075</name>
</gene>
<dbReference type="CDD" id="cd04301">
    <property type="entry name" value="NAT_SF"/>
    <property type="match status" value="1"/>
</dbReference>
<keyword evidence="2" id="KW-0012">Acyltransferase</keyword>
<dbReference type="EMBL" id="MASU01000009">
    <property type="protein sequence ID" value="PXY28561.1"/>
    <property type="molecule type" value="Genomic_DNA"/>
</dbReference>
<evidence type="ECO:0000259" key="3">
    <source>
        <dbReference type="PROSITE" id="PS51186"/>
    </source>
</evidence>
<dbReference type="Gene3D" id="3.40.630.30">
    <property type="match status" value="1"/>
</dbReference>
<dbReference type="PANTHER" id="PTHR43877">
    <property type="entry name" value="AMINOALKYLPHOSPHONATE N-ACETYLTRANSFERASE-RELATED-RELATED"/>
    <property type="match status" value="1"/>
</dbReference>
<dbReference type="RefSeq" id="WP_110339832.1">
    <property type="nucleotide sequence ID" value="NZ_MASU01000009.1"/>
</dbReference>
<feature type="domain" description="N-acetyltransferase" evidence="3">
    <location>
        <begin position="133"/>
        <end position="290"/>
    </location>
</feature>
<dbReference type="InterPro" id="IPR050832">
    <property type="entry name" value="Bact_Acetyltransf"/>
</dbReference>
<proteinExistence type="predicted"/>
<sequence length="290" mass="31144">MTGFAALDPLLPETVDPGAGERLTAPLPDGREVEGVLYRARYEGWASLWRSRQAWELTPLDAELGGEAMSALLAALRHRLARESPSPDSACTVTWPSLATGVVPALLRHGFAPSAVLAVRERAPVAPVRADGVEVRAATAADAEELAGLWLDELRYAVLVGPAVNRPDAAGWLLGELRRTLERGEPVWLAESQGVPVGLAMCAWPAPAPDRIANGLWAHVGTVSVAPGARGTGVGRTLMATAHRELLARGAHGTYLFYSPHNALSSVFWHRQGYRPLWTTWEVRPASALR</sequence>
<evidence type="ECO:0000313" key="5">
    <source>
        <dbReference type="Proteomes" id="UP000247892"/>
    </source>
</evidence>